<dbReference type="Gene3D" id="3.40.140.70">
    <property type="entry name" value="Ubiquitin-like modifier-activating enzyme ATG7 N-terminal domain"/>
    <property type="match status" value="1"/>
</dbReference>
<dbReference type="PANTHER" id="PTHR10953">
    <property type="entry name" value="UBIQUITIN-ACTIVATING ENZYME E1"/>
    <property type="match status" value="1"/>
</dbReference>
<dbReference type="Gene3D" id="3.40.50.720">
    <property type="entry name" value="NAD(P)-binding Rossmann-like Domain"/>
    <property type="match status" value="1"/>
</dbReference>
<dbReference type="CDD" id="cd01486">
    <property type="entry name" value="Apg7"/>
    <property type="match status" value="1"/>
</dbReference>
<accession>A0ABZ1CU48</accession>
<evidence type="ECO:0000313" key="10">
    <source>
        <dbReference type="Proteomes" id="UP001329825"/>
    </source>
</evidence>
<dbReference type="InterPro" id="IPR032197">
    <property type="entry name" value="Atg7_N"/>
</dbReference>
<dbReference type="GeneID" id="87954126"/>
<protein>
    <recommendedName>
        <fullName evidence="2 6">Ubiquitin-like modifier-activating enzyme ATG7</fullName>
    </recommendedName>
    <alternativeName>
        <fullName evidence="6">Autophagy-related protein 7</fullName>
    </alternativeName>
</protein>
<dbReference type="InterPro" id="IPR006285">
    <property type="entry name" value="Atg7"/>
</dbReference>
<name>A0ABZ1CU48_9TREE</name>
<proteinExistence type="inferred from homology"/>
<keyword evidence="10" id="KW-1185">Reference proteome</keyword>
<dbReference type="Gene3D" id="3.40.140.100">
    <property type="entry name" value="Ubiquitin-like modifier-activating enzyme ATG7 C-terminal domain"/>
    <property type="match status" value="1"/>
</dbReference>
<organism evidence="9 10">
    <name type="scientific">Kwoniella shivajii</name>
    <dbReference type="NCBI Taxonomy" id="564305"/>
    <lineage>
        <taxon>Eukaryota</taxon>
        <taxon>Fungi</taxon>
        <taxon>Dikarya</taxon>
        <taxon>Basidiomycota</taxon>
        <taxon>Agaricomycotina</taxon>
        <taxon>Tremellomycetes</taxon>
        <taxon>Tremellales</taxon>
        <taxon>Cryptococcaceae</taxon>
        <taxon>Kwoniella</taxon>
    </lineage>
</organism>
<feature type="domain" description="Ubiquitin-like modifier-activating enzyme Atg7 N-terminal" evidence="8">
    <location>
        <begin position="4"/>
        <end position="308"/>
    </location>
</feature>
<evidence type="ECO:0000256" key="3">
    <source>
        <dbReference type="ARBA" id="ARBA00022448"/>
    </source>
</evidence>
<evidence type="ECO:0000256" key="5">
    <source>
        <dbReference type="ARBA" id="ARBA00023006"/>
    </source>
</evidence>
<gene>
    <name evidence="9" type="ORF">IL334_001995</name>
</gene>
<dbReference type="InterPro" id="IPR042523">
    <property type="entry name" value="Atg7_N_2"/>
</dbReference>
<dbReference type="RefSeq" id="XP_062789793.1">
    <property type="nucleotide sequence ID" value="XM_062933742.1"/>
</dbReference>
<keyword evidence="5 6" id="KW-0072">Autophagy</keyword>
<dbReference type="InterPro" id="IPR035985">
    <property type="entry name" value="Ubiquitin-activating_enz"/>
</dbReference>
<dbReference type="NCBIfam" id="TIGR01381">
    <property type="entry name" value="E1_like_apg7"/>
    <property type="match status" value="1"/>
</dbReference>
<keyword evidence="4 6" id="KW-0653">Protein transport</keyword>
<dbReference type="PANTHER" id="PTHR10953:SF3">
    <property type="entry name" value="UBIQUITIN-LIKE MODIFIER-ACTIVATING ENZYME ATG7"/>
    <property type="match status" value="1"/>
</dbReference>
<dbReference type="InterPro" id="IPR045886">
    <property type="entry name" value="ThiF/MoeB/HesA"/>
</dbReference>
<comment type="similarity">
    <text evidence="1 6">Belongs to the ATG7 family.</text>
</comment>
<keyword evidence="3 6" id="KW-0813">Transport</keyword>
<evidence type="ECO:0000256" key="2">
    <source>
        <dbReference type="ARBA" id="ARBA00017647"/>
    </source>
</evidence>
<dbReference type="SUPFAM" id="SSF69572">
    <property type="entry name" value="Activating enzymes of the ubiquitin-like proteins"/>
    <property type="match status" value="1"/>
</dbReference>
<evidence type="ECO:0000313" key="9">
    <source>
        <dbReference type="EMBL" id="WRT65053.1"/>
    </source>
</evidence>
<reference evidence="9 10" key="1">
    <citation type="submission" date="2024-01" db="EMBL/GenBank/DDBJ databases">
        <title>Comparative genomics of Cryptococcus and Kwoniella reveals pathogenesis evolution and contrasting modes of karyotype evolution via chromosome fusion or intercentromeric recombination.</title>
        <authorList>
            <person name="Coelho M.A."/>
            <person name="David-Palma M."/>
            <person name="Shea T."/>
            <person name="Bowers K."/>
            <person name="McGinley-Smith S."/>
            <person name="Mohammad A.W."/>
            <person name="Gnirke A."/>
            <person name="Yurkov A.M."/>
            <person name="Nowrousian M."/>
            <person name="Sun S."/>
            <person name="Cuomo C.A."/>
            <person name="Heitman J."/>
        </authorList>
    </citation>
    <scope>NUCLEOTIDE SEQUENCE [LARGE SCALE GENOMIC DNA]</scope>
    <source>
        <strain evidence="9">CBS 11374</strain>
    </source>
</reference>
<evidence type="ECO:0000256" key="1">
    <source>
        <dbReference type="ARBA" id="ARBA00010931"/>
    </source>
</evidence>
<dbReference type="InterPro" id="IPR000594">
    <property type="entry name" value="ThiF_NAD_FAD-bd"/>
</dbReference>
<feature type="domain" description="THIF-type NAD/FAD binding fold" evidence="7">
    <location>
        <begin position="325"/>
        <end position="571"/>
    </location>
</feature>
<evidence type="ECO:0000256" key="6">
    <source>
        <dbReference type="RuleBase" id="RU366022"/>
    </source>
</evidence>
<sequence>MPVLQFQPLNSQPTPSFWTALTSRKLDDFKLDDSTQSIAGWLEEGREIVDNHMRMTDQQTTNIGVDGSVTVGGNAFGQDSIKVQGVLKMFNTIEEFRQTGIKKELFGSLVDMILDSFTSNEPVLNPFLLVTYADLKKYTYHYWFAFPALVADPAWDLVDGCLSEIDKQDVQEIRQLEVSWANSKISLNEAFLVKGDLGVRSIASLAMYQSFFSGVPSEQRIIAFHDPSSSRLNPGWPLRNVLYYLNAIHGMTRIRIVCLREGISSRQGEVMVDDNKVMTTNMTPVAVGWERNKAGKLASRVADLGPTMDPIRLAEQAVDLNLKLMKWRIAPTLDLDKVSNTKCLLLGAGTLGCYVARNLMAWGVRNITFVDSARVSFSNPVRQPLFRFEDCLNGGRPKAACAADRLKEIFPNMLTEGYAFNIPMPGHPVPPSLTESTSAEIQKLEELIAQHDAVFLLMDSRESRWLPTMMGMNQGKIVINAALGFDTYLVMRHGIQPVNPDVDQLGCYYCNDVVAPTDSLTDRTLDQMCTVTRPGVAPIAAASATELLVSLLQHPLGAHAPPYVSADMPRLEEDLPLGNVPHQVRGILGQWRTNIVNGPAYDKCTACSAIVLDAYRQQGISWLFRVFADAKILEQVTGLDKLHAESESALNSIEWLSSDDESEGL</sequence>
<dbReference type="Proteomes" id="UP001329825">
    <property type="component" value="Chromosome 2"/>
</dbReference>
<dbReference type="Pfam" id="PF00899">
    <property type="entry name" value="ThiF"/>
    <property type="match status" value="1"/>
</dbReference>
<comment type="subunit">
    <text evidence="6">Homodimer.</text>
</comment>
<comment type="function">
    <text evidence="6">E1-like activating enzyme involved in the 2 ubiquitin-like systems required for cytoplasm to vacuole transport (Cvt) and autophagy. Activates ATG12 for its conjugation with ATG5 and ATG8 for its conjugation with phosphatidylethanolamine. Both systems are needed for the ATG8 association to Cvt vesicles and autophagosomes membranes. Autophagy is essential for maintenance of amino acid levels and protein synthesis under nitrogen starvation. Required for selective autophagic degradation of the nucleus (nucleophagy) as well as for mitophagy which contributes to regulate mitochondrial quantity and quality by eliminating the mitochondria to a basal level to fulfill cellular energy requirements and preventing excess ROS production.</text>
</comment>
<evidence type="ECO:0000259" key="7">
    <source>
        <dbReference type="Pfam" id="PF00899"/>
    </source>
</evidence>
<dbReference type="InterPro" id="IPR042522">
    <property type="entry name" value="Atg7_N_1"/>
</dbReference>
<comment type="subcellular location">
    <subcellularLocation>
        <location evidence="6">Cytoplasm</location>
    </subcellularLocation>
    <subcellularLocation>
        <location evidence="6">Preautophagosomal structure</location>
    </subcellularLocation>
</comment>
<keyword evidence="6" id="KW-0833">Ubl conjugation pathway</keyword>
<evidence type="ECO:0000256" key="4">
    <source>
        <dbReference type="ARBA" id="ARBA00022927"/>
    </source>
</evidence>
<evidence type="ECO:0000259" key="8">
    <source>
        <dbReference type="Pfam" id="PF16420"/>
    </source>
</evidence>
<dbReference type="Pfam" id="PF16420">
    <property type="entry name" value="ATG7_N"/>
    <property type="match status" value="1"/>
</dbReference>
<keyword evidence="6" id="KW-0963">Cytoplasm</keyword>
<dbReference type="EMBL" id="CP141882">
    <property type="protein sequence ID" value="WRT65053.1"/>
    <property type="molecule type" value="Genomic_DNA"/>
</dbReference>